<keyword evidence="2" id="KW-1185">Reference proteome</keyword>
<gene>
    <name evidence="1" type="ORF">AHOG_05860</name>
</gene>
<evidence type="ECO:0000313" key="1">
    <source>
        <dbReference type="EMBL" id="ASO18825.1"/>
    </source>
</evidence>
<dbReference type="OrthoDB" id="3783322at2"/>
<dbReference type="KEGG" id="ahg:AHOG_05860"/>
<proteinExistence type="predicted"/>
<reference evidence="1 2" key="1">
    <citation type="submission" date="2017-07" db="EMBL/GenBank/DDBJ databases">
        <title>Complete genome sequence of Actinoalloteichus hoggarensis DSM 45943, type strain of Actinoalloteichus hoggarensis.</title>
        <authorList>
            <person name="Ruckert C."/>
            <person name="Nouioui I."/>
            <person name="Willmese J."/>
            <person name="van Wezel G."/>
            <person name="Klenk H.-P."/>
            <person name="Kalinowski J."/>
            <person name="Zotchev S.B."/>
        </authorList>
    </citation>
    <scope>NUCLEOTIDE SEQUENCE [LARGE SCALE GENOMIC DNA]</scope>
    <source>
        <strain evidence="1 2">DSM 45943</strain>
    </source>
</reference>
<dbReference type="RefSeq" id="WP_093940446.1">
    <property type="nucleotide sequence ID" value="NZ_CP022521.1"/>
</dbReference>
<dbReference type="AlphaFoldDB" id="A0A221VZ51"/>
<evidence type="ECO:0000313" key="2">
    <source>
        <dbReference type="Proteomes" id="UP000204221"/>
    </source>
</evidence>
<protein>
    <submittedName>
        <fullName evidence="1">Uncharacterized protein</fullName>
    </submittedName>
</protein>
<accession>A0A221VZ51</accession>
<name>A0A221VZ51_9PSEU</name>
<organism evidence="1 2">
    <name type="scientific">Actinoalloteichus hoggarensis</name>
    <dbReference type="NCBI Taxonomy" id="1470176"/>
    <lineage>
        <taxon>Bacteria</taxon>
        <taxon>Bacillati</taxon>
        <taxon>Actinomycetota</taxon>
        <taxon>Actinomycetes</taxon>
        <taxon>Pseudonocardiales</taxon>
        <taxon>Pseudonocardiaceae</taxon>
        <taxon>Actinoalloteichus</taxon>
    </lineage>
</organism>
<sequence>MPASHLDRLTTGVGVITLALGTALTVAPERAATALRLGGDRTAARTIGVADLVIGIGLLRGRRTAAWMTARTALNLVLASRYRAEARRPDGLAGARLGAAAMIGLTVVDGTLAALTAARRTAPERGMSATS</sequence>
<dbReference type="Proteomes" id="UP000204221">
    <property type="component" value="Chromosome"/>
</dbReference>
<dbReference type="EMBL" id="CP022521">
    <property type="protein sequence ID" value="ASO18825.1"/>
    <property type="molecule type" value="Genomic_DNA"/>
</dbReference>